<protein>
    <recommendedName>
        <fullName evidence="1">WGR domain-containing protein</fullName>
    </recommendedName>
</protein>
<feature type="domain" description="WGR" evidence="1">
    <location>
        <begin position="1"/>
        <end position="88"/>
    </location>
</feature>
<dbReference type="Pfam" id="PF05406">
    <property type="entry name" value="WGR"/>
    <property type="match status" value="1"/>
</dbReference>
<keyword evidence="3" id="KW-1185">Reference proteome</keyword>
<dbReference type="Proteomes" id="UP001628193">
    <property type="component" value="Unassembled WGS sequence"/>
</dbReference>
<proteinExistence type="predicted"/>
<dbReference type="CDD" id="cd07996">
    <property type="entry name" value="WGR_MMR_like"/>
    <property type="match status" value="1"/>
</dbReference>
<name>A0ABQ0CCY5_9PROT</name>
<accession>A0ABQ0CCY5</accession>
<dbReference type="EMBL" id="BAAFGK010000005">
    <property type="protein sequence ID" value="GAB0058733.1"/>
    <property type="molecule type" value="Genomic_DNA"/>
</dbReference>
<evidence type="ECO:0000313" key="2">
    <source>
        <dbReference type="EMBL" id="GAB0058733.1"/>
    </source>
</evidence>
<sequence length="95" mass="10927">MKVYLQRPNPITGVVLFYSLQIQRDLLGRWHVMREWGRSGASGTLRQTPYNAYELAMEAMLALESELLDKGYRVMMREGMSLAMAGLLSNRESDR</sequence>
<evidence type="ECO:0000259" key="1">
    <source>
        <dbReference type="PROSITE" id="PS51977"/>
    </source>
</evidence>
<dbReference type="InterPro" id="IPR049809">
    <property type="entry name" value="YehF/YfeS-like_WGR"/>
</dbReference>
<organism evidence="2 3">
    <name type="scientific">Candidatus Magnetaquiglobus chichijimensis</name>
    <dbReference type="NCBI Taxonomy" id="3141448"/>
    <lineage>
        <taxon>Bacteria</taxon>
        <taxon>Pseudomonadati</taxon>
        <taxon>Pseudomonadota</taxon>
        <taxon>Magnetococcia</taxon>
        <taxon>Magnetococcales</taxon>
        <taxon>Candidatus Magnetaquicoccaceae</taxon>
        <taxon>Candidatus Magnetaquiglobus</taxon>
    </lineage>
</organism>
<gene>
    <name evidence="2" type="ORF">SIID45300_03089</name>
</gene>
<dbReference type="SUPFAM" id="SSF142921">
    <property type="entry name" value="WGR domain-like"/>
    <property type="match status" value="1"/>
</dbReference>
<dbReference type="RefSeq" id="WP_420906456.1">
    <property type="nucleotide sequence ID" value="NZ_BAAFGK010000005.1"/>
</dbReference>
<reference evidence="2 3" key="1">
    <citation type="submission" date="2024-09" db="EMBL/GenBank/DDBJ databases">
        <title>Draft genome sequence of Candidatus Magnetaquicoccaceae bacterium FCR-1.</title>
        <authorList>
            <person name="Shimoshige H."/>
            <person name="Shimamura S."/>
            <person name="Taoka A."/>
            <person name="Kobayashi H."/>
            <person name="Maekawa T."/>
        </authorList>
    </citation>
    <scope>NUCLEOTIDE SEQUENCE [LARGE SCALE GENOMIC DNA]</scope>
    <source>
        <strain evidence="2 3">FCR-1</strain>
    </source>
</reference>
<comment type="caution">
    <text evidence="2">The sequence shown here is derived from an EMBL/GenBank/DDBJ whole genome shotgun (WGS) entry which is preliminary data.</text>
</comment>
<dbReference type="InterPro" id="IPR008893">
    <property type="entry name" value="WGR_domain"/>
</dbReference>
<dbReference type="SMART" id="SM00773">
    <property type="entry name" value="WGR"/>
    <property type="match status" value="1"/>
</dbReference>
<evidence type="ECO:0000313" key="3">
    <source>
        <dbReference type="Proteomes" id="UP001628193"/>
    </source>
</evidence>
<dbReference type="InterPro" id="IPR036930">
    <property type="entry name" value="WGR_dom_sf"/>
</dbReference>
<dbReference type="PROSITE" id="PS51977">
    <property type="entry name" value="WGR"/>
    <property type="match status" value="1"/>
</dbReference>